<dbReference type="Proteomes" id="UP001489004">
    <property type="component" value="Unassembled WGS sequence"/>
</dbReference>
<evidence type="ECO:0000256" key="1">
    <source>
        <dbReference type="SAM" id="Phobius"/>
    </source>
</evidence>
<name>A0AAW1Q5M0_9CHLO</name>
<dbReference type="PANTHER" id="PTHR44167">
    <property type="entry name" value="OVARIAN-SPECIFIC SERINE/THREONINE-PROTEIN KINASE LOK-RELATED"/>
    <property type="match status" value="1"/>
</dbReference>
<organism evidence="3 4">
    <name type="scientific">[Myrmecia] bisecta</name>
    <dbReference type="NCBI Taxonomy" id="41462"/>
    <lineage>
        <taxon>Eukaryota</taxon>
        <taxon>Viridiplantae</taxon>
        <taxon>Chlorophyta</taxon>
        <taxon>core chlorophytes</taxon>
        <taxon>Trebouxiophyceae</taxon>
        <taxon>Trebouxiales</taxon>
        <taxon>Trebouxiaceae</taxon>
        <taxon>Myrmecia</taxon>
    </lineage>
</organism>
<feature type="transmembrane region" description="Helical" evidence="1">
    <location>
        <begin position="90"/>
        <end position="113"/>
    </location>
</feature>
<protein>
    <recommendedName>
        <fullName evidence="2">Protein kinase domain-containing protein</fullName>
    </recommendedName>
</protein>
<dbReference type="SMART" id="SM00220">
    <property type="entry name" value="S_TKc"/>
    <property type="match status" value="1"/>
</dbReference>
<evidence type="ECO:0000313" key="3">
    <source>
        <dbReference type="EMBL" id="KAK9817191.1"/>
    </source>
</evidence>
<dbReference type="AlphaFoldDB" id="A0AAW1Q5M0"/>
<evidence type="ECO:0000313" key="4">
    <source>
        <dbReference type="Proteomes" id="UP001489004"/>
    </source>
</evidence>
<dbReference type="EMBL" id="JALJOR010000005">
    <property type="protein sequence ID" value="KAK9817191.1"/>
    <property type="molecule type" value="Genomic_DNA"/>
</dbReference>
<dbReference type="PROSITE" id="PS50011">
    <property type="entry name" value="PROTEIN_KINASE_DOM"/>
    <property type="match status" value="1"/>
</dbReference>
<dbReference type="GO" id="GO:0005634">
    <property type="term" value="C:nucleus"/>
    <property type="evidence" value="ECO:0007669"/>
    <property type="project" value="TreeGrafter"/>
</dbReference>
<gene>
    <name evidence="3" type="ORF">WJX72_010853</name>
</gene>
<keyword evidence="1" id="KW-0472">Membrane</keyword>
<dbReference type="Gene3D" id="1.10.510.10">
    <property type="entry name" value="Transferase(Phosphotransferase) domain 1"/>
    <property type="match status" value="1"/>
</dbReference>
<dbReference type="SUPFAM" id="SSF56112">
    <property type="entry name" value="Protein kinase-like (PK-like)"/>
    <property type="match status" value="1"/>
</dbReference>
<proteinExistence type="predicted"/>
<dbReference type="InterPro" id="IPR000719">
    <property type="entry name" value="Prot_kinase_dom"/>
</dbReference>
<keyword evidence="4" id="KW-1185">Reference proteome</keyword>
<dbReference type="GO" id="GO:0044773">
    <property type="term" value="P:mitotic DNA damage checkpoint signaling"/>
    <property type="evidence" value="ECO:0007669"/>
    <property type="project" value="TreeGrafter"/>
</dbReference>
<dbReference type="GO" id="GO:0004674">
    <property type="term" value="F:protein serine/threonine kinase activity"/>
    <property type="evidence" value="ECO:0007669"/>
    <property type="project" value="TreeGrafter"/>
</dbReference>
<comment type="caution">
    <text evidence="3">The sequence shown here is derived from an EMBL/GenBank/DDBJ whole genome shotgun (WGS) entry which is preliminary data.</text>
</comment>
<evidence type="ECO:0000259" key="2">
    <source>
        <dbReference type="PROSITE" id="PS50011"/>
    </source>
</evidence>
<dbReference type="GO" id="GO:0005524">
    <property type="term" value="F:ATP binding"/>
    <property type="evidence" value="ECO:0007669"/>
    <property type="project" value="InterPro"/>
</dbReference>
<sequence>MRQLLGPAARDASIAWLCCNRSPNAMSQELSNIITNGKLQAALSSQGISTSTVALVSTSQVVPTSRTDCAAGVVAGECIGGTKNSSALQLWLIIVIAVGCTAALGAFVVIVVFCCCRHRRAKQARQESMRRNYIEPTHAKPFNYPEFAKTNSPQGPATPVVADAASPAHAHPVLQMQPVRSPLAMGAGVAMGTDAIMRIPEASLKDGAMYISPKDSLAGVERIAAANAQLRGFQAKLTTANAQLAVRRLLQKHQLEEQRLADPGATGWNVMKLHAALQYLTNTFTFAGKYIMQGGKFKGSNCVVARGREMEAFGSRPVTIKFFVDAQEFVHEKRFHQQARSKNHIPAVLDTFEAGEVSMTSDGVKNPACIVLERGEYTLSHFLTRMDRNPGSLGSKDILVALAEAVNYLHSRNIVHRGISADSLMWFDSTSRWRLAEFGSWGRRGADAPLSYTLRTAAPEVVAADAMGMLAWTRMVPHRAADTLGPTYFVVDPASDVWAIGVVAWELFTGRQLFADNFSDEDVMAMLLGLKALPFEADPSLWVLFRDSQAANLVKGLLQRQPEDRLLIRELLSAAANLTDN</sequence>
<reference evidence="3 4" key="1">
    <citation type="journal article" date="2024" name="Nat. Commun.">
        <title>Phylogenomics reveals the evolutionary origins of lichenization in chlorophyte algae.</title>
        <authorList>
            <person name="Puginier C."/>
            <person name="Libourel C."/>
            <person name="Otte J."/>
            <person name="Skaloud P."/>
            <person name="Haon M."/>
            <person name="Grisel S."/>
            <person name="Petersen M."/>
            <person name="Berrin J.G."/>
            <person name="Delaux P.M."/>
            <person name="Dal Grande F."/>
            <person name="Keller J."/>
        </authorList>
    </citation>
    <scope>NUCLEOTIDE SEQUENCE [LARGE SCALE GENOMIC DNA]</scope>
    <source>
        <strain evidence="3 4">SAG 2043</strain>
    </source>
</reference>
<keyword evidence="1" id="KW-1133">Transmembrane helix</keyword>
<dbReference type="GO" id="GO:0005737">
    <property type="term" value="C:cytoplasm"/>
    <property type="evidence" value="ECO:0007669"/>
    <property type="project" value="TreeGrafter"/>
</dbReference>
<dbReference type="PANTHER" id="PTHR44167:SF18">
    <property type="entry name" value="PROTEIN KINASE DOMAIN-CONTAINING PROTEIN"/>
    <property type="match status" value="1"/>
</dbReference>
<dbReference type="InterPro" id="IPR011009">
    <property type="entry name" value="Kinase-like_dom_sf"/>
</dbReference>
<feature type="domain" description="Protein kinase" evidence="2">
    <location>
        <begin position="255"/>
        <end position="578"/>
    </location>
</feature>
<accession>A0AAW1Q5M0</accession>
<dbReference type="Pfam" id="PF00069">
    <property type="entry name" value="Pkinase"/>
    <property type="match status" value="1"/>
</dbReference>
<keyword evidence="1" id="KW-0812">Transmembrane</keyword>